<dbReference type="InterPro" id="IPR005119">
    <property type="entry name" value="LysR_subst-bd"/>
</dbReference>
<evidence type="ECO:0000256" key="3">
    <source>
        <dbReference type="ARBA" id="ARBA00023125"/>
    </source>
</evidence>
<comment type="caution">
    <text evidence="6">The sequence shown here is derived from an EMBL/GenBank/DDBJ whole genome shotgun (WGS) entry which is preliminary data.</text>
</comment>
<keyword evidence="4" id="KW-0804">Transcription</keyword>
<dbReference type="RefSeq" id="WP_213984872.1">
    <property type="nucleotide sequence ID" value="NZ_JAFMNX010000002.1"/>
</dbReference>
<dbReference type="SUPFAM" id="SSF46785">
    <property type="entry name" value="Winged helix' DNA-binding domain"/>
    <property type="match status" value="1"/>
</dbReference>
<dbReference type="InterPro" id="IPR000847">
    <property type="entry name" value="LysR_HTH_N"/>
</dbReference>
<dbReference type="PROSITE" id="PS50931">
    <property type="entry name" value="HTH_LYSR"/>
    <property type="match status" value="1"/>
</dbReference>
<comment type="similarity">
    <text evidence="1">Belongs to the LysR transcriptional regulatory family.</text>
</comment>
<dbReference type="InterPro" id="IPR058163">
    <property type="entry name" value="LysR-type_TF_proteobact-type"/>
</dbReference>
<keyword evidence="3" id="KW-0238">DNA-binding</keyword>
<proteinExistence type="inferred from homology"/>
<reference evidence="6 7" key="1">
    <citation type="submission" date="2021-03" db="EMBL/GenBank/DDBJ databases">
        <title>Tianweitania aestuarii sp. nov., isolated from a tidal flat.</title>
        <authorList>
            <person name="Park S."/>
            <person name="Yoon J.-H."/>
        </authorList>
    </citation>
    <scope>NUCLEOTIDE SEQUENCE [LARGE SCALE GENOMIC DNA]</scope>
    <source>
        <strain evidence="6 7">BSSL-BM11</strain>
    </source>
</reference>
<evidence type="ECO:0000313" key="6">
    <source>
        <dbReference type="EMBL" id="MBS9721260.1"/>
    </source>
</evidence>
<sequence>MRARRFIPSLSQLLAFEAVVQHQSVTIAAKEMNLTQSTVTRLLQNLEGQIGQPLFVRERKRLVPTDAAKAYCADVSAALNMIQRASMGLMTNPDGGSLSLAVLPTFGTRWLAPRLAPFLQANPGITVNLATRVQRFSFDNESFDAVIFFGQANWLRANHMKLFDEHLTACASPDFLRRHPISTPAELANLPLLQLETRPTAWSAWFEGQGATPPAKAGMLMDQFSMMIQAAISSLGIALLPDYLAWAEIKEGRLLPVLRPSVSGAGSYWLAWPEAKDRYGPLRAFRNWMAESEVPPAPATS</sequence>
<dbReference type="Gene3D" id="3.40.190.10">
    <property type="entry name" value="Periplasmic binding protein-like II"/>
    <property type="match status" value="2"/>
</dbReference>
<evidence type="ECO:0000256" key="4">
    <source>
        <dbReference type="ARBA" id="ARBA00023163"/>
    </source>
</evidence>
<dbReference type="InterPro" id="IPR036388">
    <property type="entry name" value="WH-like_DNA-bd_sf"/>
</dbReference>
<organism evidence="6 7">
    <name type="scientific">Tianweitania aestuarii</name>
    <dbReference type="NCBI Taxonomy" id="2814886"/>
    <lineage>
        <taxon>Bacteria</taxon>
        <taxon>Pseudomonadati</taxon>
        <taxon>Pseudomonadota</taxon>
        <taxon>Alphaproteobacteria</taxon>
        <taxon>Hyphomicrobiales</taxon>
        <taxon>Phyllobacteriaceae</taxon>
        <taxon>Tianweitania</taxon>
    </lineage>
</organism>
<dbReference type="PANTHER" id="PTHR30537:SF26">
    <property type="entry name" value="GLYCINE CLEAVAGE SYSTEM TRANSCRIPTIONAL ACTIVATOR"/>
    <property type="match status" value="1"/>
</dbReference>
<keyword evidence="7" id="KW-1185">Reference proteome</keyword>
<gene>
    <name evidence="6" type="ORF">JYU29_11230</name>
</gene>
<evidence type="ECO:0000256" key="1">
    <source>
        <dbReference type="ARBA" id="ARBA00009437"/>
    </source>
</evidence>
<dbReference type="Pfam" id="PF00126">
    <property type="entry name" value="HTH_1"/>
    <property type="match status" value="1"/>
</dbReference>
<dbReference type="InterPro" id="IPR036390">
    <property type="entry name" value="WH_DNA-bd_sf"/>
</dbReference>
<dbReference type="Proteomes" id="UP001297272">
    <property type="component" value="Unassembled WGS sequence"/>
</dbReference>
<dbReference type="EMBL" id="JAFMNX010000002">
    <property type="protein sequence ID" value="MBS9721260.1"/>
    <property type="molecule type" value="Genomic_DNA"/>
</dbReference>
<evidence type="ECO:0000256" key="2">
    <source>
        <dbReference type="ARBA" id="ARBA00023015"/>
    </source>
</evidence>
<dbReference type="Gene3D" id="1.10.10.10">
    <property type="entry name" value="Winged helix-like DNA-binding domain superfamily/Winged helix DNA-binding domain"/>
    <property type="match status" value="1"/>
</dbReference>
<protein>
    <submittedName>
        <fullName evidence="6">LysR family transcriptional regulator</fullName>
    </submittedName>
</protein>
<accession>A0ABS5RW26</accession>
<evidence type="ECO:0000259" key="5">
    <source>
        <dbReference type="PROSITE" id="PS50931"/>
    </source>
</evidence>
<dbReference type="PANTHER" id="PTHR30537">
    <property type="entry name" value="HTH-TYPE TRANSCRIPTIONAL REGULATOR"/>
    <property type="match status" value="1"/>
</dbReference>
<dbReference type="Pfam" id="PF03466">
    <property type="entry name" value="LysR_substrate"/>
    <property type="match status" value="1"/>
</dbReference>
<evidence type="ECO:0000313" key="7">
    <source>
        <dbReference type="Proteomes" id="UP001297272"/>
    </source>
</evidence>
<dbReference type="SUPFAM" id="SSF53850">
    <property type="entry name" value="Periplasmic binding protein-like II"/>
    <property type="match status" value="1"/>
</dbReference>
<keyword evidence="2" id="KW-0805">Transcription regulation</keyword>
<name>A0ABS5RW26_9HYPH</name>
<dbReference type="PRINTS" id="PR00039">
    <property type="entry name" value="HTHLYSR"/>
</dbReference>
<feature type="domain" description="HTH lysR-type" evidence="5">
    <location>
        <begin position="8"/>
        <end position="65"/>
    </location>
</feature>